<protein>
    <submittedName>
        <fullName evidence="1">Uncharacterized protein</fullName>
    </submittedName>
</protein>
<organism evidence="1">
    <name type="scientific">Rhizophora mucronata</name>
    <name type="common">Asiatic mangrove</name>
    <dbReference type="NCBI Taxonomy" id="61149"/>
    <lineage>
        <taxon>Eukaryota</taxon>
        <taxon>Viridiplantae</taxon>
        <taxon>Streptophyta</taxon>
        <taxon>Embryophyta</taxon>
        <taxon>Tracheophyta</taxon>
        <taxon>Spermatophyta</taxon>
        <taxon>Magnoliopsida</taxon>
        <taxon>eudicotyledons</taxon>
        <taxon>Gunneridae</taxon>
        <taxon>Pentapetalae</taxon>
        <taxon>rosids</taxon>
        <taxon>fabids</taxon>
        <taxon>Malpighiales</taxon>
        <taxon>Rhizophoraceae</taxon>
        <taxon>Rhizophora</taxon>
    </lineage>
</organism>
<sequence>MNRDFSSGITRDKIPSSKITITNFVGPTQSTETCQPKTSQNVFMCLNAQAFVGQKLNILCASCLI</sequence>
<name>A0A2P2LRB7_RHIMU</name>
<accession>A0A2P2LRB7</accession>
<dbReference type="AlphaFoldDB" id="A0A2P2LRB7"/>
<proteinExistence type="predicted"/>
<evidence type="ECO:0000313" key="1">
    <source>
        <dbReference type="EMBL" id="MBX20507.1"/>
    </source>
</evidence>
<reference evidence="1" key="1">
    <citation type="submission" date="2018-02" db="EMBL/GenBank/DDBJ databases">
        <title>Rhizophora mucronata_Transcriptome.</title>
        <authorList>
            <person name="Meera S.P."/>
            <person name="Sreeshan A."/>
            <person name="Augustine A."/>
        </authorList>
    </citation>
    <scope>NUCLEOTIDE SEQUENCE</scope>
    <source>
        <tissue evidence="1">Leaf</tissue>
    </source>
</reference>
<dbReference type="EMBL" id="GGEC01040023">
    <property type="protein sequence ID" value="MBX20507.1"/>
    <property type="molecule type" value="Transcribed_RNA"/>
</dbReference>